<keyword evidence="2" id="KW-1185">Reference proteome</keyword>
<dbReference type="InterPro" id="IPR025072">
    <property type="entry name" value="Fur_reg_FbpA"/>
</dbReference>
<gene>
    <name evidence="1" type="ORF">BWZ43_25640</name>
</gene>
<protein>
    <submittedName>
        <fullName evidence="1">Uncharacterized protein</fullName>
    </submittedName>
</protein>
<dbReference type="AlphaFoldDB" id="A0A8E2I2H9"/>
<organism evidence="1 2">
    <name type="scientific">Heyndrickxia oleronia</name>
    <dbReference type="NCBI Taxonomy" id="38875"/>
    <lineage>
        <taxon>Bacteria</taxon>
        <taxon>Bacillati</taxon>
        <taxon>Bacillota</taxon>
        <taxon>Bacilli</taxon>
        <taxon>Bacillales</taxon>
        <taxon>Bacillaceae</taxon>
        <taxon>Heyndrickxia</taxon>
    </lineage>
</organism>
<evidence type="ECO:0000313" key="1">
    <source>
        <dbReference type="EMBL" id="OOP62037.1"/>
    </source>
</evidence>
<proteinExistence type="predicted"/>
<dbReference type="GeneID" id="79869822"/>
<dbReference type="Pfam" id="PF13076">
    <property type="entry name" value="Fur_reg_FbpA"/>
    <property type="match status" value="1"/>
</dbReference>
<dbReference type="EMBL" id="MTLA01000562">
    <property type="protein sequence ID" value="OOP62037.1"/>
    <property type="molecule type" value="Genomic_DNA"/>
</dbReference>
<reference evidence="1 2" key="1">
    <citation type="submission" date="2017-01" db="EMBL/GenBank/DDBJ databases">
        <title>Draft genome sequence of Bacillus oleronius.</title>
        <authorList>
            <person name="Allam M."/>
        </authorList>
    </citation>
    <scope>NUCLEOTIDE SEQUENCE [LARGE SCALE GENOMIC DNA]</scope>
    <source>
        <strain evidence="1 2">DSM 9356</strain>
    </source>
</reference>
<sequence length="67" mass="8109">MERLLNETIESRRNDLINKLIENGQYKKDGKHLFELSLLDLEYEYYKITSKNHPHSGIDSIRWINFK</sequence>
<accession>A0A8E2I2H9</accession>
<name>A0A8E2I2H9_9BACI</name>
<evidence type="ECO:0000313" key="2">
    <source>
        <dbReference type="Proteomes" id="UP000189761"/>
    </source>
</evidence>
<dbReference type="RefSeq" id="WP_058005421.1">
    <property type="nucleotide sequence ID" value="NZ_BOQX01000008.1"/>
</dbReference>
<dbReference type="Proteomes" id="UP000189761">
    <property type="component" value="Unassembled WGS sequence"/>
</dbReference>
<comment type="caution">
    <text evidence="1">The sequence shown here is derived from an EMBL/GenBank/DDBJ whole genome shotgun (WGS) entry which is preliminary data.</text>
</comment>